<dbReference type="InterPro" id="IPR011992">
    <property type="entry name" value="EF-hand-dom_pair"/>
</dbReference>
<dbReference type="SMART" id="SM00054">
    <property type="entry name" value="EFh"/>
    <property type="match status" value="8"/>
</dbReference>
<feature type="compositionally biased region" description="Low complexity" evidence="2">
    <location>
        <begin position="869"/>
        <end position="879"/>
    </location>
</feature>
<accession>A0A9W6YI02</accession>
<feature type="domain" description="EF-hand" evidence="3">
    <location>
        <begin position="345"/>
        <end position="380"/>
    </location>
</feature>
<dbReference type="InterPro" id="IPR018247">
    <property type="entry name" value="EF_Hand_1_Ca_BS"/>
</dbReference>
<evidence type="ECO:0000256" key="1">
    <source>
        <dbReference type="ARBA" id="ARBA00022837"/>
    </source>
</evidence>
<feature type="domain" description="EF-hand" evidence="3">
    <location>
        <begin position="43"/>
        <end position="78"/>
    </location>
</feature>
<dbReference type="PROSITE" id="PS50222">
    <property type="entry name" value="EF_HAND_2"/>
    <property type="match status" value="6"/>
</dbReference>
<evidence type="ECO:0000313" key="5">
    <source>
        <dbReference type="Proteomes" id="UP001165083"/>
    </source>
</evidence>
<organism evidence="4 5">
    <name type="scientific">Phytophthora lilii</name>
    <dbReference type="NCBI Taxonomy" id="2077276"/>
    <lineage>
        <taxon>Eukaryota</taxon>
        <taxon>Sar</taxon>
        <taxon>Stramenopiles</taxon>
        <taxon>Oomycota</taxon>
        <taxon>Peronosporomycetes</taxon>
        <taxon>Peronosporales</taxon>
        <taxon>Peronosporaceae</taxon>
        <taxon>Phytophthora</taxon>
    </lineage>
</organism>
<reference evidence="4" key="1">
    <citation type="submission" date="2023-04" db="EMBL/GenBank/DDBJ databases">
        <title>Phytophthora lilii NBRC 32176.</title>
        <authorList>
            <person name="Ichikawa N."/>
            <person name="Sato H."/>
            <person name="Tonouchi N."/>
        </authorList>
    </citation>
    <scope>NUCLEOTIDE SEQUENCE</scope>
    <source>
        <strain evidence="4">NBRC 32176</strain>
    </source>
</reference>
<keyword evidence="1" id="KW-0106">Calcium</keyword>
<name>A0A9W6YI02_9STRA</name>
<evidence type="ECO:0000259" key="3">
    <source>
        <dbReference type="PROSITE" id="PS50222"/>
    </source>
</evidence>
<feature type="domain" description="EF-hand" evidence="3">
    <location>
        <begin position="1054"/>
        <end position="1083"/>
    </location>
</feature>
<protein>
    <submittedName>
        <fullName evidence="4">Unnamed protein product</fullName>
    </submittedName>
</protein>
<feature type="compositionally biased region" description="Polar residues" evidence="2">
    <location>
        <begin position="1144"/>
        <end position="1159"/>
    </location>
</feature>
<dbReference type="InterPro" id="IPR052603">
    <property type="entry name" value="EFCB6"/>
</dbReference>
<evidence type="ECO:0000313" key="4">
    <source>
        <dbReference type="EMBL" id="GMF64816.1"/>
    </source>
</evidence>
<feature type="domain" description="EF-hand" evidence="3">
    <location>
        <begin position="667"/>
        <end position="702"/>
    </location>
</feature>
<dbReference type="SUPFAM" id="SSF47473">
    <property type="entry name" value="EF-hand"/>
    <property type="match status" value="4"/>
</dbReference>
<dbReference type="Gene3D" id="1.10.238.10">
    <property type="entry name" value="EF-hand"/>
    <property type="match status" value="5"/>
</dbReference>
<feature type="compositionally biased region" description="Acidic residues" evidence="2">
    <location>
        <begin position="880"/>
        <end position="892"/>
    </location>
</feature>
<dbReference type="OrthoDB" id="26525at2759"/>
<dbReference type="PANTHER" id="PTHR20875:SF2">
    <property type="entry name" value="EF-HAND CALCIUM-BINDING DOMAIN-CONTAINING PROTEIN 6"/>
    <property type="match status" value="1"/>
</dbReference>
<evidence type="ECO:0000256" key="2">
    <source>
        <dbReference type="SAM" id="MobiDB-lite"/>
    </source>
</evidence>
<gene>
    <name evidence="4" type="ORF">Plil01_001757800</name>
</gene>
<feature type="region of interest" description="Disordered" evidence="2">
    <location>
        <begin position="869"/>
        <end position="892"/>
    </location>
</feature>
<dbReference type="Pfam" id="PF13499">
    <property type="entry name" value="EF-hand_7"/>
    <property type="match status" value="3"/>
</dbReference>
<feature type="domain" description="EF-hand" evidence="3">
    <location>
        <begin position="629"/>
        <end position="664"/>
    </location>
</feature>
<keyword evidence="5" id="KW-1185">Reference proteome</keyword>
<comment type="caution">
    <text evidence="4">The sequence shown here is derived from an EMBL/GenBank/DDBJ whole genome shotgun (WGS) entry which is preliminary data.</text>
</comment>
<dbReference type="Proteomes" id="UP001165083">
    <property type="component" value="Unassembled WGS sequence"/>
</dbReference>
<feature type="domain" description="EF-hand" evidence="3">
    <location>
        <begin position="316"/>
        <end position="342"/>
    </location>
</feature>
<proteinExistence type="predicted"/>
<dbReference type="PANTHER" id="PTHR20875">
    <property type="entry name" value="EF-HAND CALCIUM-BINDING DOMAIN-CONTAINING PROTEIN 6-RELATED"/>
    <property type="match status" value="1"/>
</dbReference>
<dbReference type="InterPro" id="IPR002048">
    <property type="entry name" value="EF_hand_dom"/>
</dbReference>
<feature type="region of interest" description="Disordered" evidence="2">
    <location>
        <begin position="1114"/>
        <end position="1176"/>
    </location>
</feature>
<sequence length="1340" mass="149182">MTTRFGYHVPNYRLIFQSYNTLGDGKLSRSDFQRIFATNQLSFTNSELSKVIQRFDVNKDGVVDYSDFLSYVTGICDASARAAGRIAEAADEFRTWALEKQNKKLAKDGNIDSASAWRLLKPKHGRLDSETINHILRQRRKRLNAEQIHLLQILMAPATNGEVNQAAFHAFVNHVPKKMCGNGLVPSSLVGTGPVKSDIDEIYNRLNIEANGKLSLVNFSQQLNALAVEKSTHQVDLKDLAYVVQYTGANCGGDGAVLIDRFLAVIRENQDRRNMKSEFVTHYDSPQFLEGVNLLRDELKRCAKTPDGKFDYMVPFRLFDKDNTGQIVLSEFEVAIRELGVDKYLTDQEIKGLMRRFDPNSSGAIDFDEFLRFNLAESSSSSSRRLNIAVLPDPILQRILEDIIINERLTSENVGAYCGSIKRMFGIIDKDTTGLVPASRFVETLTEMSVAVPKADMGILVKEFAGEDDASEDVQYLLFCEAIAQKCQQSGEEQHMLDSPPSELLSLLKSLHHEYHQAKQKLEASGHDFDIDRAFGVEKDSTKCVFMSIDDFKDVLWAAGVHHPYLREELEAMMNCFQLHQNSEFNVALFRKFLSKGPSAFFVGNTGALDNHVERLLGELQSFMSTGKDAGARLFSLFSEMDADSSGFISHDEFLQLLQRAGFRHFLSPEDEKLLLQFLDTNGDGAISYTEFVTFAKHADEKPKPPVEKQSSSSSLPSPTKSAAGDGAPASLTLASQNPVSPTPGSPVKESTATVAGGSPAKPEPPHILVLNQIGKLNRSLRPPFPFAKYLSKYRVKPNEARVKVRVFEKVMDKFLDRLVMQRVVYSMKEMDIDLLVQAYAVANEEGAIVNYEVFLGDVAKAQEKAASAATVDSDSSSSESDDELSCSSDEEERATLKVSKAIGSMLLQAINHAHKTPTELEALKSLLSTLKKDLGAKKQDAISEKKIYKMLMTLALRLRNKDATKLLACFKTEHYGRTLYEVKPFIAAVEEQVNTAIGPPKEKAAAPAPTLTPPVEVKPLAPATVPSPTLDPTLAKKIYRCFLAAAQHNISGRRLLEKCDVAKTGKLTLLEFQTVLRLMGCKLTDTELEAVKTTLGDPKSALINYSILVQQMGPDRQQRTRKTRTLSTVSPSFDRVPEYSDKLQPSLQAPSPTSTSRAYWSEPTCPAQKEPARTPLSFEESTRIDGFVAQFFSELLHMRQINLMKLQQSFEPYDMKCTGFISVDAFNAVMRKLNIFLPADVALTVISRFTAVSGEKFDYVDYCQVVGACLQPKPLPSQVHPVHQVIPATATETILQPQIQRDQTKAAERVAVETMNQSSNGNQPEVRGHRHFYHQIPRR</sequence>
<dbReference type="GO" id="GO:0005509">
    <property type="term" value="F:calcium ion binding"/>
    <property type="evidence" value="ECO:0007669"/>
    <property type="project" value="InterPro"/>
</dbReference>
<feature type="region of interest" description="Disordered" evidence="2">
    <location>
        <begin position="699"/>
        <end position="766"/>
    </location>
</feature>
<dbReference type="CDD" id="cd00051">
    <property type="entry name" value="EFh"/>
    <property type="match status" value="3"/>
</dbReference>
<feature type="compositionally biased region" description="Low complexity" evidence="2">
    <location>
        <begin position="708"/>
        <end position="722"/>
    </location>
</feature>
<dbReference type="PROSITE" id="PS00018">
    <property type="entry name" value="EF_HAND_1"/>
    <property type="match status" value="4"/>
</dbReference>
<dbReference type="EMBL" id="BSXW01012432">
    <property type="protein sequence ID" value="GMF64816.1"/>
    <property type="molecule type" value="Genomic_DNA"/>
</dbReference>
<dbReference type="GO" id="GO:0005654">
    <property type="term" value="C:nucleoplasm"/>
    <property type="evidence" value="ECO:0007669"/>
    <property type="project" value="TreeGrafter"/>
</dbReference>